<feature type="compositionally biased region" description="Basic and acidic residues" evidence="1">
    <location>
        <begin position="2091"/>
        <end position="2101"/>
    </location>
</feature>
<feature type="compositionally biased region" description="Polar residues" evidence="1">
    <location>
        <begin position="1829"/>
        <end position="1843"/>
    </location>
</feature>
<dbReference type="VEuPathDB" id="TriTrypDB:LdBPK_312280.1"/>
<feature type="compositionally biased region" description="Basic and acidic residues" evidence="1">
    <location>
        <begin position="789"/>
        <end position="801"/>
    </location>
</feature>
<feature type="compositionally biased region" description="Low complexity" evidence="1">
    <location>
        <begin position="58"/>
        <end position="89"/>
    </location>
</feature>
<dbReference type="VEuPathDB" id="TriTrypDB:LdCL_310030800"/>
<feature type="compositionally biased region" description="Polar residues" evidence="1">
    <location>
        <begin position="204"/>
        <end position="214"/>
    </location>
</feature>
<feature type="region of interest" description="Disordered" evidence="1">
    <location>
        <begin position="1615"/>
        <end position="1644"/>
    </location>
</feature>
<dbReference type="VEuPathDB" id="TriTrypDB:LDHU3_31.4090"/>
<dbReference type="VEuPathDB" id="TriTrypDB:LdBPK_312290.1"/>
<feature type="compositionally biased region" description="Basic and acidic residues" evidence="1">
    <location>
        <begin position="1804"/>
        <end position="1816"/>
    </location>
</feature>
<feature type="region of interest" description="Disordered" evidence="1">
    <location>
        <begin position="1423"/>
        <end position="1475"/>
    </location>
</feature>
<feature type="compositionally biased region" description="Low complexity" evidence="1">
    <location>
        <begin position="169"/>
        <end position="184"/>
    </location>
</feature>
<dbReference type="VEuPathDB" id="TriTrypDB:LDHU3_31.4070"/>
<dbReference type="EMBL" id="RHLD01000005">
    <property type="protein sequence ID" value="TPP41396.1"/>
    <property type="molecule type" value="Genomic_DNA"/>
</dbReference>
<feature type="region of interest" description="Disordered" evidence="1">
    <location>
        <begin position="1262"/>
        <end position="1283"/>
    </location>
</feature>
<evidence type="ECO:0000256" key="1">
    <source>
        <dbReference type="SAM" id="MobiDB-lite"/>
    </source>
</evidence>
<feature type="compositionally biased region" description="Polar residues" evidence="1">
    <location>
        <begin position="2174"/>
        <end position="2185"/>
    </location>
</feature>
<dbReference type="VEuPathDB" id="TriTrypDB:LdCL_310030900"/>
<feature type="region of interest" description="Disordered" evidence="1">
    <location>
        <begin position="1966"/>
        <end position="2017"/>
    </location>
</feature>
<feature type="compositionally biased region" description="Pro residues" evidence="1">
    <location>
        <begin position="141"/>
        <end position="156"/>
    </location>
</feature>
<feature type="region of interest" description="Disordered" evidence="1">
    <location>
        <begin position="2078"/>
        <end position="2116"/>
    </location>
</feature>
<feature type="region of interest" description="Disordered" evidence="1">
    <location>
        <begin position="1115"/>
        <end position="1148"/>
    </location>
</feature>
<feature type="region of interest" description="Disordered" evidence="1">
    <location>
        <begin position="937"/>
        <end position="963"/>
    </location>
</feature>
<evidence type="ECO:0000313" key="2">
    <source>
        <dbReference type="EMBL" id="TPP41396.1"/>
    </source>
</evidence>
<organism evidence="2 3">
    <name type="scientific">Leishmania donovani</name>
    <dbReference type="NCBI Taxonomy" id="5661"/>
    <lineage>
        <taxon>Eukaryota</taxon>
        <taxon>Discoba</taxon>
        <taxon>Euglenozoa</taxon>
        <taxon>Kinetoplastea</taxon>
        <taxon>Metakinetoplastina</taxon>
        <taxon>Trypanosomatida</taxon>
        <taxon>Trypanosomatidae</taxon>
        <taxon>Leishmaniinae</taxon>
        <taxon>Leishmania</taxon>
    </lineage>
</organism>
<sequence length="2514" mass="266878">MSSVSRQARPANAATSEKATPFLSAKHLPEAMSLTNTPGKVCSSDVSAAEDAERRSSASRISPISPSRISSEAYTSSHRTGSRQRSSSSEAQAGVTPGVVHGIDSMGTARYGKDLPAELSTSTAKLRIQKPSEPLAVKLLAPPPALPERPALPSPPHASKEPNTQSARASGVKSDSDAAASALSPFDPLHRDFAKPPSDLLSLRTPSTLPQESHTPPRGQSPATHSARAGAPKVARNLGQRDLSSVARSNAHLSVLADLVDKKMFSEEDVLLELEAVRKRSLLTSAPFNKRLLPILAWYLLRDKFGDEAATRYVSLLTSPAGTTPPDGAVSTTSTIASFLPSVNEIRRVRREIKESNRKKPKHHYAINPPASPTEAAKLSDIEGAHDKRRQLRRTAAFDALEDASDIPTTGLLSPQSRHTLSSPCVRNRSPLTYGRLHVYTREDAVIDRRDAKAEDRPVVDVVVDAANRQDRAKNVFEVVEEQASSVVEEPSVFQGPGRKPPTTKGTASKSMSKERVPAPPASAHAPCALGEATARSRHGLQVHGSDACAMLDVTPSIGVFSEVSPANESEEGLSLFYREFVGGADQERTPSVSAFWKAITSSDTPAARTEPGRRCLPARHPQHGHVDRSGGPADYGASAQPSGLAGETVNSSDLSAVADNTTSARSVVEYLHGVGGDHEWYDGEATAVPEENPASQTLASTVAYSALNDPHESSVGVVDTENTTGAVYCLATSFLLRDGCAAEATDTSKQQPEQRLYAGLSSAESPTIHTVMATEYYSTLPNASTTTHRPECSQRSRSEASWETSSATMPSMTETFQEEGAAGRKTGYGSLIKSHIDTAAMSNADSIKAREGTGTGLHTVAEYSAFTDSGALAIGPCDASDVQSPTISKNGTLRRGTSAATAAPFSVLEASSDTTDRTRQSAHRVRGTATVLKSPLLDSGVHSSRSEGRKTPFSDLPATESLHDGTPAYSMCDGCTGTPANRPLEASSTPTLKPQLWVVEIIGKGSRLNCSTPSPSATHPPTHTAHYNATTVPTQALVVLLATPVGLMLSSTLRMAVHSLPLPFTIPHRGLQPLPLQALALSRPITASLLVELQPGAAYQMHWQLISETRPVDAPDTQSLTTVTSATSPPLDAGTHHDSVRSRGGYGSMMEADSAVAPDAGAASRSNGGYSLGGRGGYGSMMEADSAVAPDAGAASRSNGGYSLGGRGGYGSMMEADSAVAPDAGAASRSNGGYSLGGRSETSVQSRGVYGSMMEADSAVAPDAGAASRSNGGYSLGGRSETSVQSRGVYGSMMEADSAVAPDASAASRSNGGYSLADGGCCSYPAGTSALSASDKRAVKAGESGDSTMNCSNEQVGGRLANRGFADCAPAGSESISLGCQCATGKCQVCTTEATRPPPRQPQPVPPSDEVARAQRFDRFAMRSSSTEKAPGCGSPAPPPPAAAPAEEKSLNTAVPLQSRQRKSRISSARVSSRSNATLVRVGAGFNLRTSPSPARCAEEASTRQATQQVSTISELDAVTAFPAKSTPPGRCTDSDANRTGSFLEGDGLKSQVTILTYPRSSADLSVHNMPDAASERADASIQQLREHQRSGFDFSGYCRADCLMMTPVSILQSSPGSSRIHDSKTVEFSTRPQAAATAPSGVSIPTDRTVCGALTAGDSAVTSSVVPLPLPPEATVVNPTVCALSDELLRMPHDMTTVLLGGARQFGRFSTMQAAHEEASGADDAEEVHKAEFTREVHTKHRNLATLLCHSRLDESGVADVHSHVLESSAAVTKTGLANADRSRSVGVLLREQTEMDAAGVDEARVDSSDESRETATPADSDADENWISSDPSTTQNTQLAVSVPGRRFAHRPPMHPYNYVRADHDSPEQREQRQRRRTILDVPGVPYVDSPDISTHIDKKEAQKEKDRQLFAMRWAERGLMWQQQENEAQRYEECQVHFGAGKERPRGPRVMIMKPGQQGAVALPGPRLPNWQPTTSPVAPLREGQQRPPRANAKAPLGPHSATASTPKAADNEGCVGSYPMLRRLTADLAHTLDNCVAYGTLYDNSGPEVHEGCLLPHPSAPPYSLLQCRTLAVPQPSPAPKGAGEPARDTVPRRNTDGNSVNNNAFVHEPEGEKNFHEAMLHLSRLMSGTRDKTTGTMSDGASGTAIRGGRANNSSRIRTLRSSRRASDATSGPANSSSAKNRDSSEASGFSRVDFASLFMTPSYDLRCDEPTGMYNCTFLDQPLGQSAGVFSLAGTTSGFSTPPVSMTVGMHLTKMEENMEESMCSQTAGTAMLRRVNDLALSQWKYVALVANKVMEKKTLVRASRALSQRVLSVSGALELNVLPHDRLREASAGSAKRNDSLIFDATTESRYVFDTDDDEVSVYDADGRPLLIPNMSDLWDDFRSSNSSDESLVFGEADAFTVDDVQQRTRRQAPQNGSANDSWGGRGYEYSNGDTNLYPASSAKMPWPQPDIYNGPKVYTGQSKFVDFTALSGIRLSDVKRVKSPCWYSIKLADAKRRQETDDRKS</sequence>
<feature type="region of interest" description="Disordered" evidence="1">
    <location>
        <begin position="783"/>
        <end position="810"/>
    </location>
</feature>
<name>A0A504WXH9_LEIDO</name>
<reference evidence="3" key="1">
    <citation type="submission" date="2019-02" db="EMBL/GenBank/DDBJ databases">
        <title>FDA dAtabase for Regulatory Grade micrObial Sequences (FDA-ARGOS): Supporting development and validation of Infectious Disease Dx tests.</title>
        <authorList>
            <person name="Duncan R."/>
            <person name="Fisher C."/>
            <person name="Tallon L."/>
            <person name="Sadzewicz L."/>
            <person name="Sengamalay N."/>
            <person name="Ott S."/>
            <person name="Godinez A."/>
            <person name="Nagaraj S."/>
            <person name="Vavikolanu K."/>
            <person name="Vyas G."/>
            <person name="Nadendla S."/>
            <person name="Aluvathingal J."/>
            <person name="Sichtig H."/>
        </authorList>
    </citation>
    <scope>NUCLEOTIDE SEQUENCE [LARGE SCALE GENOMIC DNA]</scope>
    <source>
        <strain evidence="3">FDAARGOS_360</strain>
    </source>
</reference>
<feature type="compositionally biased region" description="Polar residues" evidence="1">
    <location>
        <begin position="1117"/>
        <end position="1129"/>
    </location>
</feature>
<evidence type="ECO:0000313" key="3">
    <source>
        <dbReference type="Proteomes" id="UP000318821"/>
    </source>
</evidence>
<dbReference type="Proteomes" id="UP000318821">
    <property type="component" value="Unassembled WGS sequence"/>
</dbReference>
<feature type="region of interest" description="Disordered" evidence="1">
    <location>
        <begin position="602"/>
        <end position="649"/>
    </location>
</feature>
<comment type="caution">
    <text evidence="2">The sequence shown here is derived from an EMBL/GenBank/DDBJ whole genome shotgun (WGS) entry which is preliminary data.</text>
</comment>
<feature type="region of interest" description="Disordered" evidence="1">
    <location>
        <begin position="1"/>
        <end position="235"/>
    </location>
</feature>
<feature type="region of interest" description="Disordered" evidence="1">
    <location>
        <begin position="354"/>
        <end position="376"/>
    </location>
</feature>
<feature type="region of interest" description="Disordered" evidence="1">
    <location>
        <begin position="1793"/>
        <end position="1855"/>
    </location>
</feature>
<feature type="region of interest" description="Disordered" evidence="1">
    <location>
        <begin position="1522"/>
        <end position="1546"/>
    </location>
</feature>
<feature type="region of interest" description="Disordered" evidence="1">
    <location>
        <begin position="488"/>
        <end position="526"/>
    </location>
</feature>
<gene>
    <name evidence="2" type="ORF">CGC20_3030</name>
</gene>
<accession>A0A504WXH9</accession>
<protein>
    <submittedName>
        <fullName evidence="2">Uncharacterized protein</fullName>
    </submittedName>
</protein>
<proteinExistence type="predicted"/>
<feature type="region of interest" description="Disordered" evidence="1">
    <location>
        <begin position="1224"/>
        <end position="1243"/>
    </location>
</feature>
<feature type="region of interest" description="Disordered" evidence="1">
    <location>
        <begin position="2135"/>
        <end position="2192"/>
    </location>
</feature>